<evidence type="ECO:0000259" key="6">
    <source>
        <dbReference type="Pfam" id="PF05175"/>
    </source>
</evidence>
<dbReference type="EC" id="2.1.1.297" evidence="1"/>
<keyword evidence="3 7" id="KW-0808">Transferase</keyword>
<gene>
    <name evidence="7" type="primary">hemK</name>
    <name evidence="7" type="ordered locus">MMOB1890</name>
</gene>
<dbReference type="GO" id="GO:0003676">
    <property type="term" value="F:nucleic acid binding"/>
    <property type="evidence" value="ECO:0007669"/>
    <property type="project" value="InterPro"/>
</dbReference>
<reference evidence="7 8" key="1">
    <citation type="journal article" date="2004" name="Genome Res.">
        <title>The complete genome and proteome of Mycoplasma mobile.</title>
        <authorList>
            <person name="Jaffe J.D."/>
            <person name="Stange-Thomann N."/>
            <person name="Smith C."/>
            <person name="DeCaprio D."/>
            <person name="Fisher S."/>
            <person name="Butler J."/>
            <person name="Calvo S."/>
            <person name="Elkins T."/>
            <person name="FitzGerald M.G."/>
            <person name="Hafez N."/>
            <person name="Kodira C.D."/>
            <person name="Major J."/>
            <person name="Wang S."/>
            <person name="Wilkinson J."/>
            <person name="Nicol R."/>
            <person name="Nusbaum C."/>
            <person name="Birren B."/>
            <person name="Berg H.C."/>
            <person name="Church G.M."/>
        </authorList>
    </citation>
    <scope>NUCLEOTIDE SEQUENCE [LARGE SCALE GENOMIC DNA]</scope>
    <source>
        <strain evidence="8">ATCC 43663 / 163K / NCTC 11711</strain>
    </source>
</reference>
<dbReference type="CDD" id="cd02440">
    <property type="entry name" value="AdoMet_MTases"/>
    <property type="match status" value="1"/>
</dbReference>
<dbReference type="Proteomes" id="UP000009072">
    <property type="component" value="Chromosome"/>
</dbReference>
<dbReference type="Pfam" id="PF05175">
    <property type="entry name" value="MTS"/>
    <property type="match status" value="1"/>
</dbReference>
<keyword evidence="2 7" id="KW-0489">Methyltransferase</keyword>
<evidence type="ECO:0000256" key="5">
    <source>
        <dbReference type="ARBA" id="ARBA00048391"/>
    </source>
</evidence>
<comment type="catalytic activity">
    <reaction evidence="5">
        <text>L-glutaminyl-[peptide chain release factor] + S-adenosyl-L-methionine = N(5)-methyl-L-glutaminyl-[peptide chain release factor] + S-adenosyl-L-homocysteine + H(+)</text>
        <dbReference type="Rhea" id="RHEA:42896"/>
        <dbReference type="Rhea" id="RHEA-COMP:10271"/>
        <dbReference type="Rhea" id="RHEA-COMP:10272"/>
        <dbReference type="ChEBI" id="CHEBI:15378"/>
        <dbReference type="ChEBI" id="CHEBI:30011"/>
        <dbReference type="ChEBI" id="CHEBI:57856"/>
        <dbReference type="ChEBI" id="CHEBI:59789"/>
        <dbReference type="ChEBI" id="CHEBI:61891"/>
        <dbReference type="EC" id="2.1.1.297"/>
    </reaction>
</comment>
<evidence type="ECO:0000256" key="2">
    <source>
        <dbReference type="ARBA" id="ARBA00022603"/>
    </source>
</evidence>
<dbReference type="InterPro" id="IPR050320">
    <property type="entry name" value="N5-glutamine_MTase"/>
</dbReference>
<dbReference type="InterPro" id="IPR019874">
    <property type="entry name" value="RF_methyltr_PrmC"/>
</dbReference>
<dbReference type="SUPFAM" id="SSF53335">
    <property type="entry name" value="S-adenosyl-L-methionine-dependent methyltransferases"/>
    <property type="match status" value="1"/>
</dbReference>
<organism evidence="7 8">
    <name type="scientific">Mycoplasma mobile (strain ATCC 43663 / 163K / NCTC 11711)</name>
    <name type="common">Mesomycoplasma mobile</name>
    <dbReference type="NCBI Taxonomy" id="267748"/>
    <lineage>
        <taxon>Bacteria</taxon>
        <taxon>Bacillati</taxon>
        <taxon>Mycoplasmatota</taxon>
        <taxon>Mycoplasmoidales</taxon>
        <taxon>Metamycoplasmataceae</taxon>
        <taxon>Mesomycoplasma</taxon>
    </lineage>
</organism>
<dbReference type="RefSeq" id="WP_011264709.1">
    <property type="nucleotide sequence ID" value="NC_006908.1"/>
</dbReference>
<dbReference type="KEGG" id="mmo:MMOB1890"/>
<dbReference type="NCBIfam" id="TIGR00536">
    <property type="entry name" value="hemK_fam"/>
    <property type="match status" value="1"/>
</dbReference>
<proteinExistence type="predicted"/>
<evidence type="ECO:0000256" key="1">
    <source>
        <dbReference type="ARBA" id="ARBA00012771"/>
    </source>
</evidence>
<evidence type="ECO:0000256" key="3">
    <source>
        <dbReference type="ARBA" id="ARBA00022679"/>
    </source>
</evidence>
<evidence type="ECO:0000313" key="7">
    <source>
        <dbReference type="EMBL" id="AAT27675.1"/>
    </source>
</evidence>
<sequence length="236" mass="27621">MPTIEDLLKEKRRYKLKEEISEKELKMLNLNFPIQKIMGFIEMQNVIVHVNHFVLIPRYETEELILEAYKYLENNNNLDVLDLCSGSGFIALAIKKHFPKINVMASDISEESIRQIQENVAINNLDIFFLKSDLFEKIEKKFDLIVSNPPYLSHKNVLDESVSKYEPHLALFAKKEGFEIIEKIIFSAKKFLKSNGVLLLEIDTDKVKFINKIDFIQVSYLKDINNKTRIAKITYF</sequence>
<dbReference type="eggNOG" id="COG2890">
    <property type="taxonomic scope" value="Bacteria"/>
</dbReference>
<dbReference type="InterPro" id="IPR029063">
    <property type="entry name" value="SAM-dependent_MTases_sf"/>
</dbReference>
<dbReference type="PANTHER" id="PTHR18895:SF74">
    <property type="entry name" value="MTRF1L RELEASE FACTOR GLUTAMINE METHYLTRANSFERASE"/>
    <property type="match status" value="1"/>
</dbReference>
<evidence type="ECO:0000313" key="8">
    <source>
        <dbReference type="Proteomes" id="UP000009072"/>
    </source>
</evidence>
<evidence type="ECO:0000256" key="4">
    <source>
        <dbReference type="ARBA" id="ARBA00022691"/>
    </source>
</evidence>
<dbReference type="OrthoDB" id="9800643at2"/>
<keyword evidence="4" id="KW-0949">S-adenosyl-L-methionine</keyword>
<dbReference type="PANTHER" id="PTHR18895">
    <property type="entry name" value="HEMK METHYLTRANSFERASE"/>
    <property type="match status" value="1"/>
</dbReference>
<dbReference type="GO" id="GO:0016491">
    <property type="term" value="F:oxidoreductase activity"/>
    <property type="evidence" value="ECO:0007669"/>
    <property type="project" value="UniProtKB-KW"/>
</dbReference>
<name>Q6KIA1_MYCM1</name>
<dbReference type="InterPro" id="IPR002052">
    <property type="entry name" value="DNA_methylase_N6_adenine_CS"/>
</dbReference>
<dbReference type="GO" id="GO:0032259">
    <property type="term" value="P:methylation"/>
    <property type="evidence" value="ECO:0007669"/>
    <property type="project" value="UniProtKB-KW"/>
</dbReference>
<dbReference type="InterPro" id="IPR007848">
    <property type="entry name" value="Small_mtfrase_dom"/>
</dbReference>
<dbReference type="PROSITE" id="PS00092">
    <property type="entry name" value="N6_MTASE"/>
    <property type="match status" value="1"/>
</dbReference>
<dbReference type="NCBIfam" id="TIGR03534">
    <property type="entry name" value="RF_mod_PrmC"/>
    <property type="match status" value="1"/>
</dbReference>
<dbReference type="InterPro" id="IPR004556">
    <property type="entry name" value="HemK-like"/>
</dbReference>
<dbReference type="Gene3D" id="3.40.50.150">
    <property type="entry name" value="Vaccinia Virus protein VP39"/>
    <property type="match status" value="1"/>
</dbReference>
<feature type="domain" description="Methyltransferase small" evidence="6">
    <location>
        <begin position="71"/>
        <end position="157"/>
    </location>
</feature>
<dbReference type="GO" id="GO:0102559">
    <property type="term" value="F:peptide chain release factor N(5)-glutamine methyltransferase activity"/>
    <property type="evidence" value="ECO:0007669"/>
    <property type="project" value="UniProtKB-EC"/>
</dbReference>
<dbReference type="HOGENOM" id="CLU_018398_3_2_14"/>
<accession>Q6KIA1</accession>
<dbReference type="AlphaFoldDB" id="Q6KIA1"/>
<dbReference type="STRING" id="267748.MMOB1890"/>
<keyword evidence="7" id="KW-0560">Oxidoreductase</keyword>
<keyword evidence="8" id="KW-1185">Reference proteome</keyword>
<protein>
    <recommendedName>
        <fullName evidence="1">peptide chain release factor N(5)-glutamine methyltransferase</fullName>
        <ecNumber evidence="1">2.1.1.297</ecNumber>
    </recommendedName>
</protein>
<dbReference type="EMBL" id="AE017308">
    <property type="protein sequence ID" value="AAT27675.1"/>
    <property type="molecule type" value="Genomic_DNA"/>
</dbReference>